<reference evidence="2 3" key="1">
    <citation type="submission" date="2024-01" db="EMBL/GenBank/DDBJ databases">
        <title>The complete chloroplast genome sequence of Lithospermum erythrorhizon: insights into the phylogenetic relationship among Boraginaceae species and the maternal lineages of purple gromwells.</title>
        <authorList>
            <person name="Okada T."/>
            <person name="Watanabe K."/>
        </authorList>
    </citation>
    <scope>NUCLEOTIDE SEQUENCE [LARGE SCALE GENOMIC DNA]</scope>
</reference>
<evidence type="ECO:0000313" key="3">
    <source>
        <dbReference type="Proteomes" id="UP001454036"/>
    </source>
</evidence>
<dbReference type="Proteomes" id="UP001454036">
    <property type="component" value="Unassembled WGS sequence"/>
</dbReference>
<gene>
    <name evidence="2" type="ORF">LIER_08441</name>
</gene>
<sequence length="151" mass="17105">MHLPLERKQVFELLVDQSHSNEAPKDCCGLNPSTSESFPEEEADSASKAKSRYSANFITLPYTLPGGFQVNEESNLWKKSDVFHASRPLLLERIKKDYDSIRDPLEIHGAVAHHLIKALNSSYALACRTDLQNDAHKEAFEKERALQLQIK</sequence>
<keyword evidence="3" id="KW-1185">Reference proteome</keyword>
<proteinExistence type="predicted"/>
<feature type="region of interest" description="Disordered" evidence="1">
    <location>
        <begin position="20"/>
        <end position="50"/>
    </location>
</feature>
<comment type="caution">
    <text evidence="2">The sequence shown here is derived from an EMBL/GenBank/DDBJ whole genome shotgun (WGS) entry which is preliminary data.</text>
</comment>
<name>A0AAV3PC39_LITER</name>
<dbReference type="AlphaFoldDB" id="A0AAV3PC39"/>
<dbReference type="EMBL" id="BAABME010001364">
    <property type="protein sequence ID" value="GAA0149204.1"/>
    <property type="molecule type" value="Genomic_DNA"/>
</dbReference>
<organism evidence="2 3">
    <name type="scientific">Lithospermum erythrorhizon</name>
    <name type="common">Purple gromwell</name>
    <name type="synonym">Lithospermum officinale var. erythrorhizon</name>
    <dbReference type="NCBI Taxonomy" id="34254"/>
    <lineage>
        <taxon>Eukaryota</taxon>
        <taxon>Viridiplantae</taxon>
        <taxon>Streptophyta</taxon>
        <taxon>Embryophyta</taxon>
        <taxon>Tracheophyta</taxon>
        <taxon>Spermatophyta</taxon>
        <taxon>Magnoliopsida</taxon>
        <taxon>eudicotyledons</taxon>
        <taxon>Gunneridae</taxon>
        <taxon>Pentapetalae</taxon>
        <taxon>asterids</taxon>
        <taxon>lamiids</taxon>
        <taxon>Boraginales</taxon>
        <taxon>Boraginaceae</taxon>
        <taxon>Boraginoideae</taxon>
        <taxon>Lithospermeae</taxon>
        <taxon>Lithospermum</taxon>
    </lineage>
</organism>
<accession>A0AAV3PC39</accession>
<evidence type="ECO:0000313" key="2">
    <source>
        <dbReference type="EMBL" id="GAA0149204.1"/>
    </source>
</evidence>
<evidence type="ECO:0000256" key="1">
    <source>
        <dbReference type="SAM" id="MobiDB-lite"/>
    </source>
</evidence>
<protein>
    <submittedName>
        <fullName evidence="2">Uncharacterized protein</fullName>
    </submittedName>
</protein>